<accession>A0A9Q0X5G8</accession>
<dbReference type="AlphaFoldDB" id="A0A9Q0X5G8"/>
<sequence length="298" mass="32612">MEENGEEVASSAAYISTDGSYTETVPAPSPGALEASSQGSSSDAQPRRQAAWTNEETRVFIQAWGDEAVQRALASNYRTVAQFQWIADEMRARGYDRHWEQCRQRAKVLRRGFKEIVDGNRHTGHGRRTWPYYEELSRFLCIKLNRVVPRLSGNDARPPVDHPHREPREAQDAPYKPPLSAGKGVKGAVEEPDGGCRLLPESAGSQPREPDTDNPVASPAANTDISMAGSVGPSIPTDPLPPNSSITGEFSLQGLCVSDEKVPRCPLLPFQPSATLWASVQIVSEPGLNKNDQSPEQK</sequence>
<dbReference type="Pfam" id="PF13837">
    <property type="entry name" value="Myb_DNA-bind_4"/>
    <property type="match status" value="1"/>
</dbReference>
<organism evidence="3 4">
    <name type="scientific">Phrynocephalus forsythii</name>
    <dbReference type="NCBI Taxonomy" id="171643"/>
    <lineage>
        <taxon>Eukaryota</taxon>
        <taxon>Metazoa</taxon>
        <taxon>Chordata</taxon>
        <taxon>Craniata</taxon>
        <taxon>Vertebrata</taxon>
        <taxon>Euteleostomi</taxon>
        <taxon>Lepidosauria</taxon>
        <taxon>Squamata</taxon>
        <taxon>Bifurcata</taxon>
        <taxon>Unidentata</taxon>
        <taxon>Episquamata</taxon>
        <taxon>Toxicofera</taxon>
        <taxon>Iguania</taxon>
        <taxon>Acrodonta</taxon>
        <taxon>Agamidae</taxon>
        <taxon>Agaminae</taxon>
        <taxon>Phrynocephalus</taxon>
    </lineage>
</organism>
<evidence type="ECO:0000256" key="1">
    <source>
        <dbReference type="SAM" id="MobiDB-lite"/>
    </source>
</evidence>
<feature type="domain" description="Myb/SANT-like DNA-binding" evidence="2">
    <location>
        <begin position="51"/>
        <end position="138"/>
    </location>
</feature>
<feature type="compositionally biased region" description="Polar residues" evidence="1">
    <location>
        <begin position="35"/>
        <end position="44"/>
    </location>
</feature>
<protein>
    <recommendedName>
        <fullName evidence="2">Myb/SANT-like DNA-binding domain-containing protein</fullName>
    </recommendedName>
</protein>
<feature type="compositionally biased region" description="Basic and acidic residues" evidence="1">
    <location>
        <begin position="158"/>
        <end position="171"/>
    </location>
</feature>
<gene>
    <name evidence="3" type="ORF">JRQ81_012169</name>
</gene>
<evidence type="ECO:0000313" key="3">
    <source>
        <dbReference type="EMBL" id="KAJ7303233.1"/>
    </source>
</evidence>
<feature type="region of interest" description="Disordered" evidence="1">
    <location>
        <begin position="151"/>
        <end position="248"/>
    </location>
</feature>
<reference evidence="3" key="1">
    <citation type="journal article" date="2023" name="DNA Res.">
        <title>Chromosome-level genome assembly of Phrynocephalus forsythii using third-generation DNA sequencing and Hi-C analysis.</title>
        <authorList>
            <person name="Qi Y."/>
            <person name="Zhao W."/>
            <person name="Zhao Y."/>
            <person name="Niu C."/>
            <person name="Cao S."/>
            <person name="Zhang Y."/>
        </authorList>
    </citation>
    <scope>NUCLEOTIDE SEQUENCE</scope>
    <source>
        <tissue evidence="3">Muscle</tissue>
    </source>
</reference>
<name>A0A9Q0X5G8_9SAUR</name>
<dbReference type="Gene3D" id="1.10.10.60">
    <property type="entry name" value="Homeodomain-like"/>
    <property type="match status" value="1"/>
</dbReference>
<evidence type="ECO:0000313" key="4">
    <source>
        <dbReference type="Proteomes" id="UP001142489"/>
    </source>
</evidence>
<dbReference type="EMBL" id="JAPFRF010000024">
    <property type="protein sequence ID" value="KAJ7303233.1"/>
    <property type="molecule type" value="Genomic_DNA"/>
</dbReference>
<comment type="caution">
    <text evidence="3">The sequence shown here is derived from an EMBL/GenBank/DDBJ whole genome shotgun (WGS) entry which is preliminary data.</text>
</comment>
<dbReference type="OrthoDB" id="691673at2759"/>
<dbReference type="PANTHER" id="PTHR47595">
    <property type="entry name" value="HEAT SHOCK 70 KDA PROTEIN 14"/>
    <property type="match status" value="1"/>
</dbReference>
<keyword evidence="4" id="KW-1185">Reference proteome</keyword>
<dbReference type="InterPro" id="IPR044822">
    <property type="entry name" value="Myb_DNA-bind_4"/>
</dbReference>
<evidence type="ECO:0000259" key="2">
    <source>
        <dbReference type="Pfam" id="PF13837"/>
    </source>
</evidence>
<dbReference type="Proteomes" id="UP001142489">
    <property type="component" value="Unassembled WGS sequence"/>
</dbReference>
<proteinExistence type="predicted"/>
<dbReference type="PANTHER" id="PTHR47595:SF1">
    <property type="entry name" value="MYB_SANT-LIKE DNA-BINDING DOMAIN-CONTAINING PROTEIN"/>
    <property type="match status" value="1"/>
</dbReference>
<feature type="compositionally biased region" description="Polar residues" evidence="1">
    <location>
        <begin position="13"/>
        <end position="23"/>
    </location>
</feature>
<feature type="region of interest" description="Disordered" evidence="1">
    <location>
        <begin position="1"/>
        <end position="51"/>
    </location>
</feature>